<dbReference type="InterPro" id="IPR037066">
    <property type="entry name" value="Plug_dom_sf"/>
</dbReference>
<evidence type="ECO:0000256" key="8">
    <source>
        <dbReference type="SAM" id="SignalP"/>
    </source>
</evidence>
<dbReference type="InterPro" id="IPR023996">
    <property type="entry name" value="TonB-dep_OMP_SusC/RagA"/>
</dbReference>
<keyword evidence="2 7" id="KW-0813">Transport</keyword>
<dbReference type="Pfam" id="PF13715">
    <property type="entry name" value="CarbopepD_reg_2"/>
    <property type="match status" value="1"/>
</dbReference>
<dbReference type="Gene3D" id="2.60.40.1120">
    <property type="entry name" value="Carboxypeptidase-like, regulatory domain"/>
    <property type="match status" value="1"/>
</dbReference>
<proteinExistence type="inferred from homology"/>
<dbReference type="InterPro" id="IPR023997">
    <property type="entry name" value="TonB-dep_OMP_SusC/RagA_CS"/>
</dbReference>
<feature type="chain" id="PRO_5042552049" evidence="8">
    <location>
        <begin position="25"/>
        <end position="1003"/>
    </location>
</feature>
<feature type="domain" description="TonB-dependent receptor plug" evidence="9">
    <location>
        <begin position="117"/>
        <end position="222"/>
    </location>
</feature>
<evidence type="ECO:0000256" key="2">
    <source>
        <dbReference type="ARBA" id="ARBA00022448"/>
    </source>
</evidence>
<dbReference type="NCBIfam" id="TIGR04057">
    <property type="entry name" value="SusC_RagA_signa"/>
    <property type="match status" value="1"/>
</dbReference>
<evidence type="ECO:0000313" key="10">
    <source>
        <dbReference type="EMBL" id="WEK37894.1"/>
    </source>
</evidence>
<keyword evidence="8" id="KW-0732">Signal</keyword>
<evidence type="ECO:0000256" key="7">
    <source>
        <dbReference type="PROSITE-ProRule" id="PRU01360"/>
    </source>
</evidence>
<dbReference type="AlphaFoldDB" id="A0AAJ6BJG5"/>
<name>A0AAJ6BJG5_9BACT</name>
<dbReference type="SUPFAM" id="SSF49464">
    <property type="entry name" value="Carboxypeptidase regulatory domain-like"/>
    <property type="match status" value="1"/>
</dbReference>
<dbReference type="InterPro" id="IPR036942">
    <property type="entry name" value="Beta-barrel_TonB_sf"/>
</dbReference>
<evidence type="ECO:0000256" key="4">
    <source>
        <dbReference type="ARBA" id="ARBA00022692"/>
    </source>
</evidence>
<keyword evidence="6 7" id="KW-0998">Cell outer membrane</keyword>
<dbReference type="Proteomes" id="UP001220610">
    <property type="component" value="Chromosome"/>
</dbReference>
<dbReference type="Gene3D" id="2.170.130.10">
    <property type="entry name" value="TonB-dependent receptor, plug domain"/>
    <property type="match status" value="1"/>
</dbReference>
<evidence type="ECO:0000313" key="11">
    <source>
        <dbReference type="Proteomes" id="UP001220610"/>
    </source>
</evidence>
<evidence type="ECO:0000256" key="6">
    <source>
        <dbReference type="ARBA" id="ARBA00023237"/>
    </source>
</evidence>
<feature type="signal peptide" evidence="8">
    <location>
        <begin position="1"/>
        <end position="24"/>
    </location>
</feature>
<evidence type="ECO:0000256" key="1">
    <source>
        <dbReference type="ARBA" id="ARBA00004571"/>
    </source>
</evidence>
<organism evidence="10 11">
    <name type="scientific">Candidatus Pseudobacter hemicellulosilyticus</name>
    <dbReference type="NCBI Taxonomy" id="3121375"/>
    <lineage>
        <taxon>Bacteria</taxon>
        <taxon>Pseudomonadati</taxon>
        <taxon>Bacteroidota</taxon>
        <taxon>Chitinophagia</taxon>
        <taxon>Chitinophagales</taxon>
        <taxon>Chitinophagaceae</taxon>
        <taxon>Pseudobacter</taxon>
    </lineage>
</organism>
<dbReference type="EMBL" id="CP119311">
    <property type="protein sequence ID" value="WEK37894.1"/>
    <property type="molecule type" value="Genomic_DNA"/>
</dbReference>
<evidence type="ECO:0000256" key="5">
    <source>
        <dbReference type="ARBA" id="ARBA00023136"/>
    </source>
</evidence>
<accession>A0AAJ6BJG5</accession>
<keyword evidence="5 7" id="KW-0472">Membrane</keyword>
<sequence length="1003" mass="109390">MPKSPSRYLPLCCLILFFSPPLLAQQIRLTGKVLSRDEKPVVGVSVQLKGKTTGAATDEAGVFSIGASKGDTLQFTHIEYETSTYVVGDETSISITLQPRSTALDDVVVVGYGTQRKRDVTGSVSSVSTKDLKSLPVPNIGEALQGRASGVQIVSAGAPGSNVSIRMRGTGTINNSEPLLVIDGVPTDLPLNSISPDDIASIEMLKDASSAAIYGSRGANGVVLITTKRGINGRSSLEFKTFAGVQDATNMVPLLNARQFASLHNEMMAANGQAQNPAFADPTALGEGTDWLGALFRGAAPMQSYSLAYSGGTAKSTYYVAGSAFDQQGIVLNTRYKRYTAQFNTDSKVFDWLRFGNNLSFSHDIKSSGSYDIRNAMAALPTQPIYNTDGSYAGPVGQPAWVGDVANPIGKATLNSNTTKGYNILGNIYGELTLLPGLKFKTTAGVQAAFWDVRNWAPKYNWQPIPQPNSYLSQNYNKSLTWLWDNYFTYDARIGGDHALTVLAGTSAQNNRYDGMNGSIQQFANDVTQQLSNGTLLPTVGGNANEWALFSLMGRVNYSYKSKYLATLTVRRDGSSRFGKDNRFGTFPSASLAWRLSEEDFVKSLTFLDDLKVRVGYGVTGNQNIGNYSFASVLQTVQYNFNGQAATAIVPQMIPNPGVRWERIEQSNFGLDATLLNHRLNITLDVYVKNTNDMLVPMSVPISTGYSDIVVPSINLGKVQNRGVELAFNSQNLRGEFQWNTSFNISYNQNRIISLNDTIPMYTGSIGLNQNLAIHKPGGYPINEFYGFVTNGVFQSQEEVDKYAVQVPGSDPFNRTSAGDIRFRDLNNDGKIDDADRTYLGNPNPSFIFAMNNSFAYKGFDLSVFLQGIAGNKIYNANRIYQEGMAVAMNQTTAVLDRWTGPNTSNSMPRAVFNDPNKNTRVSDRFVEDGSYLRIKNVTLGYTLPRRISEKAKMTTARIYVSAQNLATFTNYTGFDPEVGANGIDLNVYPVTRTLSAGINLSF</sequence>
<gene>
    <name evidence="10" type="ORF">P0Y53_10300</name>
</gene>
<reference evidence="10" key="1">
    <citation type="submission" date="2023-03" db="EMBL/GenBank/DDBJ databases">
        <title>Andean soil-derived lignocellulolytic bacterial consortium as a source of novel taxa and putative plastic-active enzymes.</title>
        <authorList>
            <person name="Diaz-Garcia L."/>
            <person name="Chuvochina M."/>
            <person name="Feuerriegel G."/>
            <person name="Bunk B."/>
            <person name="Sproer C."/>
            <person name="Streit W.R."/>
            <person name="Rodriguez L.M."/>
            <person name="Overmann J."/>
            <person name="Jimenez D.J."/>
        </authorList>
    </citation>
    <scope>NUCLEOTIDE SEQUENCE</scope>
    <source>
        <strain evidence="10">MAG 7</strain>
    </source>
</reference>
<dbReference type="Gene3D" id="2.40.170.20">
    <property type="entry name" value="TonB-dependent receptor, beta-barrel domain"/>
    <property type="match status" value="1"/>
</dbReference>
<comment type="similarity">
    <text evidence="7">Belongs to the TonB-dependent receptor family.</text>
</comment>
<dbReference type="NCBIfam" id="TIGR04056">
    <property type="entry name" value="OMP_RagA_SusC"/>
    <property type="match status" value="1"/>
</dbReference>
<protein>
    <submittedName>
        <fullName evidence="10">TonB-dependent receptor</fullName>
    </submittedName>
</protein>
<dbReference type="Pfam" id="PF07715">
    <property type="entry name" value="Plug"/>
    <property type="match status" value="1"/>
</dbReference>
<dbReference type="GO" id="GO:0009279">
    <property type="term" value="C:cell outer membrane"/>
    <property type="evidence" value="ECO:0007669"/>
    <property type="project" value="UniProtKB-SubCell"/>
</dbReference>
<dbReference type="InterPro" id="IPR039426">
    <property type="entry name" value="TonB-dep_rcpt-like"/>
</dbReference>
<keyword evidence="10" id="KW-0675">Receptor</keyword>
<evidence type="ECO:0000256" key="3">
    <source>
        <dbReference type="ARBA" id="ARBA00022452"/>
    </source>
</evidence>
<dbReference type="SUPFAM" id="SSF56935">
    <property type="entry name" value="Porins"/>
    <property type="match status" value="1"/>
</dbReference>
<comment type="subcellular location">
    <subcellularLocation>
        <location evidence="1 7">Cell outer membrane</location>
        <topology evidence="1 7">Multi-pass membrane protein</topology>
    </subcellularLocation>
</comment>
<keyword evidence="3 7" id="KW-1134">Transmembrane beta strand</keyword>
<dbReference type="InterPro" id="IPR012910">
    <property type="entry name" value="Plug_dom"/>
</dbReference>
<dbReference type="PROSITE" id="PS52016">
    <property type="entry name" value="TONB_DEPENDENT_REC_3"/>
    <property type="match status" value="1"/>
</dbReference>
<dbReference type="InterPro" id="IPR008969">
    <property type="entry name" value="CarboxyPept-like_regulatory"/>
</dbReference>
<evidence type="ECO:0000259" key="9">
    <source>
        <dbReference type="Pfam" id="PF07715"/>
    </source>
</evidence>
<keyword evidence="4 7" id="KW-0812">Transmembrane</keyword>